<proteinExistence type="predicted"/>
<accession>A0ABP8AGW5</accession>
<feature type="domain" description="J" evidence="2">
    <location>
        <begin position="9"/>
        <end position="70"/>
    </location>
</feature>
<reference evidence="4" key="1">
    <citation type="journal article" date="2019" name="Int. J. Syst. Evol. Microbiol.">
        <title>The Global Catalogue of Microorganisms (GCM) 10K type strain sequencing project: providing services to taxonomists for standard genome sequencing and annotation.</title>
        <authorList>
            <consortium name="The Broad Institute Genomics Platform"/>
            <consortium name="The Broad Institute Genome Sequencing Center for Infectious Disease"/>
            <person name="Wu L."/>
            <person name="Ma J."/>
        </authorList>
    </citation>
    <scope>NUCLEOTIDE SEQUENCE [LARGE SCALE GENOMIC DNA]</scope>
    <source>
        <strain evidence="4">JCM 17593</strain>
    </source>
</reference>
<evidence type="ECO:0000259" key="2">
    <source>
        <dbReference type="PROSITE" id="PS50076"/>
    </source>
</evidence>
<dbReference type="EMBL" id="BAABBX010000002">
    <property type="protein sequence ID" value="GAA4183714.1"/>
    <property type="molecule type" value="Genomic_DNA"/>
</dbReference>
<name>A0ABP8AGW5_9MICO</name>
<dbReference type="PRINTS" id="PR00625">
    <property type="entry name" value="JDOMAIN"/>
</dbReference>
<dbReference type="SUPFAM" id="SSF46565">
    <property type="entry name" value="Chaperone J-domain"/>
    <property type="match status" value="1"/>
</dbReference>
<dbReference type="InterPro" id="IPR001623">
    <property type="entry name" value="DnaJ_domain"/>
</dbReference>
<protein>
    <recommendedName>
        <fullName evidence="2">J domain-containing protein</fullName>
    </recommendedName>
</protein>
<dbReference type="PANTHER" id="PTHR44240:SF10">
    <property type="entry name" value="J DOMAIN-CONTAINING PROTEIN"/>
    <property type="match status" value="1"/>
</dbReference>
<comment type="caution">
    <text evidence="3">The sequence shown here is derived from an EMBL/GenBank/DDBJ whole genome shotgun (WGS) entry which is preliminary data.</text>
</comment>
<keyword evidence="4" id="KW-1185">Reference proteome</keyword>
<gene>
    <name evidence="3" type="ORF">GCM10022288_03460</name>
</gene>
<dbReference type="SMART" id="SM00271">
    <property type="entry name" value="DnaJ"/>
    <property type="match status" value="1"/>
</dbReference>
<dbReference type="RefSeq" id="WP_344773158.1">
    <property type="nucleotide sequence ID" value="NZ_BAABBX010000002.1"/>
</dbReference>
<organism evidence="3 4">
    <name type="scientific">Gryllotalpicola kribbensis</name>
    <dbReference type="NCBI Taxonomy" id="993084"/>
    <lineage>
        <taxon>Bacteria</taxon>
        <taxon>Bacillati</taxon>
        <taxon>Actinomycetota</taxon>
        <taxon>Actinomycetes</taxon>
        <taxon>Micrococcales</taxon>
        <taxon>Microbacteriaceae</taxon>
        <taxon>Gryllotalpicola</taxon>
    </lineage>
</organism>
<dbReference type="InterPro" id="IPR036869">
    <property type="entry name" value="J_dom_sf"/>
</dbReference>
<dbReference type="PROSITE" id="PS50076">
    <property type="entry name" value="DNAJ_2"/>
    <property type="match status" value="1"/>
</dbReference>
<dbReference type="Gene3D" id="1.10.287.110">
    <property type="entry name" value="DnaJ domain"/>
    <property type="match status" value="1"/>
</dbReference>
<dbReference type="Pfam" id="PF00226">
    <property type="entry name" value="DnaJ"/>
    <property type="match status" value="1"/>
</dbReference>
<evidence type="ECO:0000256" key="1">
    <source>
        <dbReference type="SAM" id="MobiDB-lite"/>
    </source>
</evidence>
<feature type="region of interest" description="Disordered" evidence="1">
    <location>
        <begin position="69"/>
        <end position="111"/>
    </location>
</feature>
<evidence type="ECO:0000313" key="3">
    <source>
        <dbReference type="EMBL" id="GAA4183714.1"/>
    </source>
</evidence>
<dbReference type="Proteomes" id="UP001500213">
    <property type="component" value="Unassembled WGS sequence"/>
</dbReference>
<sequence length="318" mass="34783">MPESPLSASPYEVLGVDARASDDELKRAYRKRLRETHPDTGGSAAEFRAVQEAWERIGTPEARAAFNRHRSPFNGAGAGAEPTGDDDERVWASSRTEGARRDTRPRARSYGHPGGWRRERFLAMMREWAGRGPELDDPYDPTLVRSAPYEIRHTLADALAEEATARATAELGIGYTVWHDVFAHDGGKIDHLVLGPTGLFALQSEDYGGRVAVRRGELVPAEPGVQLDGRPAHDLADRARHLGRGLGVKFAGAIIVLPDDALEQPIAEIGRHRGVALLAVQRSVLGHLLRSGVPGVPRAVGLDLFEVRSRLQRGVRFI</sequence>
<dbReference type="PANTHER" id="PTHR44240">
    <property type="entry name" value="DNAJ DOMAIN (PROKARYOTIC HEAT SHOCK PROTEIN)-RELATED"/>
    <property type="match status" value="1"/>
</dbReference>
<evidence type="ECO:0000313" key="4">
    <source>
        <dbReference type="Proteomes" id="UP001500213"/>
    </source>
</evidence>
<dbReference type="InterPro" id="IPR011528">
    <property type="entry name" value="NERD"/>
</dbReference>
<dbReference type="InterPro" id="IPR052276">
    <property type="entry name" value="Diphthamide-biosynth_chaperone"/>
</dbReference>
<dbReference type="Pfam" id="PF08378">
    <property type="entry name" value="NERD"/>
    <property type="match status" value="1"/>
</dbReference>
<dbReference type="CDD" id="cd06257">
    <property type="entry name" value="DnaJ"/>
    <property type="match status" value="1"/>
</dbReference>